<comment type="caution">
    <text evidence="3">The sequence shown here is derived from an EMBL/GenBank/DDBJ whole genome shotgun (WGS) entry which is preliminary data.</text>
</comment>
<dbReference type="GO" id="GO:0071949">
    <property type="term" value="F:FAD binding"/>
    <property type="evidence" value="ECO:0007669"/>
    <property type="project" value="InterPro"/>
</dbReference>
<dbReference type="Proteomes" id="UP000320095">
    <property type="component" value="Unassembled WGS sequence"/>
</dbReference>
<dbReference type="AlphaFoldDB" id="A0A502EI07"/>
<evidence type="ECO:0000313" key="3">
    <source>
        <dbReference type="EMBL" id="TPG36719.1"/>
    </source>
</evidence>
<dbReference type="PANTHER" id="PTHR43476:SF5">
    <property type="entry name" value="FAD-DEPENDENT MONOOXYGENASE"/>
    <property type="match status" value="1"/>
</dbReference>
<sequence>MDIESGRVIICGAGPGGSALALVLASRGVPVTLLERHDDFTREFRGEWLNLSGRRALEQMGLGAALASVPTLAPSGATVFVNGRELFTMHAGDPDDEQDHLLVSQPALLAEIVREAAAYPNFTFVPQTTVRGVIRDRDRVVGVSATHRGERITYSGDLVVAADGRSSVLRRASGLQISADHGGGYDMIWFKAPPPADVDPRVGYQFLQRNGTAFTHPHPDGVHQYGWAFAKGRSAELRRDGGIAWLDAMCSHVPGNFADHLRAIGNGIDAAFFKIVSHHLADWYVPGLLIIGDAAHPMSAVGGQGINMALRDAVVVANLLGPLLLKGEPNLAIIDAAARAVATERVPEIARIQALQERGSKVLNLETKSAQFMMERVLPLLGKRAAPLLARGVGTTREFTVGVTDVKLAF</sequence>
<reference evidence="3 4" key="1">
    <citation type="journal article" date="2019" name="Environ. Microbiol.">
        <title>Species interactions and distinct microbial communities in high Arctic permafrost affected cryosols are associated with the CH4 and CO2 gas fluxes.</title>
        <authorList>
            <person name="Altshuler I."/>
            <person name="Hamel J."/>
            <person name="Turney S."/>
            <person name="Magnuson E."/>
            <person name="Levesque R."/>
            <person name="Greer C."/>
            <person name="Whyte L.G."/>
        </authorList>
    </citation>
    <scope>NUCLEOTIDE SEQUENCE [LARGE SCALE GENOMIC DNA]</scope>
    <source>
        <strain evidence="3 4">S5.20</strain>
    </source>
</reference>
<dbReference type="InterPro" id="IPR050631">
    <property type="entry name" value="PheA/TfdB_FAD_monoxygenase"/>
</dbReference>
<keyword evidence="1" id="KW-0560">Oxidoreductase</keyword>
<organism evidence="3 4">
    <name type="scientific">Mycolicibacterium hodleri</name>
    <dbReference type="NCBI Taxonomy" id="49897"/>
    <lineage>
        <taxon>Bacteria</taxon>
        <taxon>Bacillati</taxon>
        <taxon>Actinomycetota</taxon>
        <taxon>Actinomycetes</taxon>
        <taxon>Mycobacteriales</taxon>
        <taxon>Mycobacteriaceae</taxon>
        <taxon>Mycolicibacterium</taxon>
    </lineage>
</organism>
<dbReference type="InterPro" id="IPR036188">
    <property type="entry name" value="FAD/NAD-bd_sf"/>
</dbReference>
<dbReference type="OrthoDB" id="9791689at2"/>
<accession>A0A502EI07</accession>
<dbReference type="Gene3D" id="3.50.50.60">
    <property type="entry name" value="FAD/NAD(P)-binding domain"/>
    <property type="match status" value="1"/>
</dbReference>
<dbReference type="PRINTS" id="PR00420">
    <property type="entry name" value="RNGMNOXGNASE"/>
</dbReference>
<dbReference type="GO" id="GO:0016491">
    <property type="term" value="F:oxidoreductase activity"/>
    <property type="evidence" value="ECO:0007669"/>
    <property type="project" value="UniProtKB-KW"/>
</dbReference>
<dbReference type="EMBL" id="RCZG01000001">
    <property type="protein sequence ID" value="TPG36719.1"/>
    <property type="molecule type" value="Genomic_DNA"/>
</dbReference>
<dbReference type="InterPro" id="IPR002938">
    <property type="entry name" value="FAD-bd"/>
</dbReference>
<dbReference type="Pfam" id="PF01494">
    <property type="entry name" value="FAD_binding_3"/>
    <property type="match status" value="1"/>
</dbReference>
<proteinExistence type="predicted"/>
<evidence type="ECO:0000313" key="4">
    <source>
        <dbReference type="Proteomes" id="UP000320095"/>
    </source>
</evidence>
<protein>
    <recommendedName>
        <fullName evidence="2">FAD-binding domain-containing protein</fullName>
    </recommendedName>
</protein>
<gene>
    <name evidence="3" type="ORF">EAH80_01920</name>
</gene>
<feature type="domain" description="FAD-binding" evidence="2">
    <location>
        <begin position="8"/>
        <end position="336"/>
    </location>
</feature>
<dbReference type="RefSeq" id="WP_140687529.1">
    <property type="nucleotide sequence ID" value="NZ_RCZG01000001.1"/>
</dbReference>
<dbReference type="PANTHER" id="PTHR43476">
    <property type="entry name" value="3-(3-HYDROXY-PHENYL)PROPIONATE/3-HYDROXYCINNAMIC ACID HYDROXYLASE"/>
    <property type="match status" value="1"/>
</dbReference>
<keyword evidence="4" id="KW-1185">Reference proteome</keyword>
<evidence type="ECO:0000259" key="2">
    <source>
        <dbReference type="Pfam" id="PF01494"/>
    </source>
</evidence>
<name>A0A502EI07_9MYCO</name>
<evidence type="ECO:0000256" key="1">
    <source>
        <dbReference type="ARBA" id="ARBA00023002"/>
    </source>
</evidence>
<dbReference type="SUPFAM" id="SSF51905">
    <property type="entry name" value="FAD/NAD(P)-binding domain"/>
    <property type="match status" value="1"/>
</dbReference>